<evidence type="ECO:0000259" key="1">
    <source>
        <dbReference type="Pfam" id="PF01738"/>
    </source>
</evidence>
<dbReference type="InterPro" id="IPR029058">
    <property type="entry name" value="AB_hydrolase_fold"/>
</dbReference>
<sequence>MTHETITIETEDGAFSAYLAKPDHLPAPAVVVLHEIFGVNRDIRQTCDELAAAGFIAVAPDLFWRQEPGVDLNTLSDEEWQKGFALYTGYDRDIGVDDIVATLDAAAELDDGTGMVGVMGFCLGGLMTYLTAARHDVDAAVAYHGGDTERYLDEADAIGAPLLMHLAEEDEYINKDAQASIVDALSTVPDTTVYSYAGQNHAFARHNGAHYNAEAAALANGRTIAFLAEHLGLNDED</sequence>
<dbReference type="InterPro" id="IPR051049">
    <property type="entry name" value="Dienelactone_hydrolase-like"/>
</dbReference>
<dbReference type="Gene3D" id="3.40.50.1820">
    <property type="entry name" value="alpha/beta hydrolase"/>
    <property type="match status" value="1"/>
</dbReference>
<dbReference type="Pfam" id="PF01738">
    <property type="entry name" value="DLH"/>
    <property type="match status" value="1"/>
</dbReference>
<dbReference type="Proteomes" id="UP000721844">
    <property type="component" value="Unassembled WGS sequence"/>
</dbReference>
<feature type="domain" description="Dienelactone hydrolase" evidence="1">
    <location>
        <begin position="15"/>
        <end position="230"/>
    </location>
</feature>
<comment type="caution">
    <text evidence="2">The sequence shown here is derived from an EMBL/GenBank/DDBJ whole genome shotgun (WGS) entry which is preliminary data.</text>
</comment>
<dbReference type="InterPro" id="IPR002925">
    <property type="entry name" value="Dienelactn_hydro"/>
</dbReference>
<accession>A0A963Z4X2</accession>
<gene>
    <name evidence="2" type="ORF">ACELLULO517_20815</name>
</gene>
<keyword evidence="3" id="KW-1185">Reference proteome</keyword>
<dbReference type="EMBL" id="JAESVA010000008">
    <property type="protein sequence ID" value="MCB8882699.1"/>
    <property type="molecule type" value="Genomic_DNA"/>
</dbReference>
<organism evidence="2 3">
    <name type="scientific">Acidisoma cellulosilyticum</name>
    <dbReference type="NCBI Taxonomy" id="2802395"/>
    <lineage>
        <taxon>Bacteria</taxon>
        <taxon>Pseudomonadati</taxon>
        <taxon>Pseudomonadota</taxon>
        <taxon>Alphaproteobacteria</taxon>
        <taxon>Acetobacterales</taxon>
        <taxon>Acidocellaceae</taxon>
        <taxon>Acidisoma</taxon>
    </lineage>
</organism>
<dbReference type="RefSeq" id="WP_227309349.1">
    <property type="nucleotide sequence ID" value="NZ_JAESVA010000008.1"/>
</dbReference>
<name>A0A963Z4X2_9PROT</name>
<keyword evidence="2" id="KW-0378">Hydrolase</keyword>
<dbReference type="PANTHER" id="PTHR46623:SF6">
    <property type="entry name" value="ALPHA_BETA-HYDROLASES SUPERFAMILY PROTEIN"/>
    <property type="match status" value="1"/>
</dbReference>
<protein>
    <submittedName>
        <fullName evidence="2">Dienelactone hydrolase family protein</fullName>
    </submittedName>
</protein>
<dbReference type="GO" id="GO:0016787">
    <property type="term" value="F:hydrolase activity"/>
    <property type="evidence" value="ECO:0007669"/>
    <property type="project" value="UniProtKB-KW"/>
</dbReference>
<evidence type="ECO:0000313" key="2">
    <source>
        <dbReference type="EMBL" id="MCB8882699.1"/>
    </source>
</evidence>
<dbReference type="AlphaFoldDB" id="A0A963Z4X2"/>
<proteinExistence type="predicted"/>
<dbReference type="PANTHER" id="PTHR46623">
    <property type="entry name" value="CARBOXYMETHYLENEBUTENOLIDASE-RELATED"/>
    <property type="match status" value="1"/>
</dbReference>
<evidence type="ECO:0000313" key="3">
    <source>
        <dbReference type="Proteomes" id="UP000721844"/>
    </source>
</evidence>
<reference evidence="2 3" key="1">
    <citation type="journal article" date="2021" name="Microorganisms">
        <title>Acidisoma silvae sp. nov. and Acidisomacellulosilytica sp. nov., Two Acidophilic Bacteria Isolated from Decaying Wood, Hydrolyzing Cellulose and Producing Poly-3-hydroxybutyrate.</title>
        <authorList>
            <person name="Mieszkin S."/>
            <person name="Pouder E."/>
            <person name="Uroz S."/>
            <person name="Simon-Colin C."/>
            <person name="Alain K."/>
        </authorList>
    </citation>
    <scope>NUCLEOTIDE SEQUENCE [LARGE SCALE GENOMIC DNA]</scope>
    <source>
        <strain evidence="2 3">HW T5.17</strain>
    </source>
</reference>
<dbReference type="SUPFAM" id="SSF53474">
    <property type="entry name" value="alpha/beta-Hydrolases"/>
    <property type="match status" value="1"/>
</dbReference>